<dbReference type="SUPFAM" id="SSF53474">
    <property type="entry name" value="alpha/beta-Hydrolases"/>
    <property type="match status" value="1"/>
</dbReference>
<evidence type="ECO:0000259" key="2">
    <source>
        <dbReference type="Pfam" id="PF07859"/>
    </source>
</evidence>
<protein>
    <submittedName>
        <fullName evidence="3">Carboxylesterase</fullName>
    </submittedName>
</protein>
<dbReference type="Gene3D" id="3.40.50.1820">
    <property type="entry name" value="alpha/beta hydrolase"/>
    <property type="match status" value="1"/>
</dbReference>
<proteinExistence type="predicted"/>
<name>A0ABQ2I0F7_9PSEU</name>
<keyword evidence="1" id="KW-0378">Hydrolase</keyword>
<dbReference type="Pfam" id="PF07859">
    <property type="entry name" value="Abhydrolase_3"/>
    <property type="match status" value="1"/>
</dbReference>
<gene>
    <name evidence="3" type="ORF">GCM10011609_35040</name>
</gene>
<dbReference type="InterPro" id="IPR050300">
    <property type="entry name" value="GDXG_lipolytic_enzyme"/>
</dbReference>
<comment type="caution">
    <text evidence="3">The sequence shown here is derived from an EMBL/GenBank/DDBJ whole genome shotgun (WGS) entry which is preliminary data.</text>
</comment>
<evidence type="ECO:0000313" key="3">
    <source>
        <dbReference type="EMBL" id="GGM94556.1"/>
    </source>
</evidence>
<evidence type="ECO:0000256" key="1">
    <source>
        <dbReference type="ARBA" id="ARBA00022801"/>
    </source>
</evidence>
<reference evidence="4" key="1">
    <citation type="journal article" date="2019" name="Int. J. Syst. Evol. Microbiol.">
        <title>The Global Catalogue of Microorganisms (GCM) 10K type strain sequencing project: providing services to taxonomists for standard genome sequencing and annotation.</title>
        <authorList>
            <consortium name="The Broad Institute Genomics Platform"/>
            <consortium name="The Broad Institute Genome Sequencing Center for Infectious Disease"/>
            <person name="Wu L."/>
            <person name="Ma J."/>
        </authorList>
    </citation>
    <scope>NUCLEOTIDE SEQUENCE [LARGE SCALE GENOMIC DNA]</scope>
    <source>
        <strain evidence="4">CGMCC 4.7319</strain>
    </source>
</reference>
<dbReference type="InterPro" id="IPR029058">
    <property type="entry name" value="AB_hydrolase_fold"/>
</dbReference>
<dbReference type="PANTHER" id="PTHR48081:SF8">
    <property type="entry name" value="ALPHA_BETA HYDROLASE FOLD-3 DOMAIN-CONTAINING PROTEIN-RELATED"/>
    <property type="match status" value="1"/>
</dbReference>
<keyword evidence="4" id="KW-1185">Reference proteome</keyword>
<dbReference type="Proteomes" id="UP000597656">
    <property type="component" value="Unassembled WGS sequence"/>
</dbReference>
<feature type="domain" description="Alpha/beta hydrolase fold-3" evidence="2">
    <location>
        <begin position="77"/>
        <end position="280"/>
    </location>
</feature>
<sequence>MTARIAFAPKVMSFLAQKISAVGLRTDKRLYFATRDVPEPVIMTVPTRHGPVRCRVHRPHPSAPLVTESNSRLPVHLQIHGGAFFIRVPQQDDHINSYIASEVGAVVINPDYRVAPQVQYPTAEEQCYDVATWVQGNAWRYGWDGSRVSVGGTSAGGKLAFNIVQMVHAAGDRPLRALVAICAVADATRTDRTSPKPDALIDTRAQKLMLNSYFADTVKRTERLASPAFDPDLAAALPPTLILTGGLDTLGPEMDTLAERLMAEGAQVDHRRFPAADHGFSHFPPVETARKSIQLVGRFLLRHLR</sequence>
<dbReference type="EMBL" id="BMNC01000004">
    <property type="protein sequence ID" value="GGM94556.1"/>
    <property type="molecule type" value="Genomic_DNA"/>
</dbReference>
<dbReference type="PANTHER" id="PTHR48081">
    <property type="entry name" value="AB HYDROLASE SUPERFAMILY PROTEIN C4A8.06C"/>
    <property type="match status" value="1"/>
</dbReference>
<dbReference type="InterPro" id="IPR013094">
    <property type="entry name" value="AB_hydrolase_3"/>
</dbReference>
<organism evidence="3 4">
    <name type="scientific">Lentzea pudingi</name>
    <dbReference type="NCBI Taxonomy" id="1789439"/>
    <lineage>
        <taxon>Bacteria</taxon>
        <taxon>Bacillati</taxon>
        <taxon>Actinomycetota</taxon>
        <taxon>Actinomycetes</taxon>
        <taxon>Pseudonocardiales</taxon>
        <taxon>Pseudonocardiaceae</taxon>
        <taxon>Lentzea</taxon>
    </lineage>
</organism>
<dbReference type="RefSeq" id="WP_189155787.1">
    <property type="nucleotide sequence ID" value="NZ_BMNC01000004.1"/>
</dbReference>
<evidence type="ECO:0000313" key="4">
    <source>
        <dbReference type="Proteomes" id="UP000597656"/>
    </source>
</evidence>
<accession>A0ABQ2I0F7</accession>